<dbReference type="GeneID" id="68872810"/>
<organism evidence="5 6">
    <name type="scientific">Pseudosulfitobacter pseudonitzschiae</name>
    <dbReference type="NCBI Taxonomy" id="1402135"/>
    <lineage>
        <taxon>Bacteria</taxon>
        <taxon>Pseudomonadati</taxon>
        <taxon>Pseudomonadota</taxon>
        <taxon>Alphaproteobacteria</taxon>
        <taxon>Rhodobacterales</taxon>
        <taxon>Roseobacteraceae</taxon>
        <taxon>Pseudosulfitobacter</taxon>
    </lineage>
</organism>
<dbReference type="Gene3D" id="2.30.42.10">
    <property type="match status" value="1"/>
</dbReference>
<dbReference type="InterPro" id="IPR001940">
    <property type="entry name" value="Peptidase_S1C"/>
</dbReference>
<accession>A0A073IXZ6</accession>
<dbReference type="InterPro" id="IPR051201">
    <property type="entry name" value="Chloro_Bact_Ser_Proteases"/>
</dbReference>
<dbReference type="SUPFAM" id="SSF50156">
    <property type="entry name" value="PDZ domain-like"/>
    <property type="match status" value="2"/>
</dbReference>
<dbReference type="SUPFAM" id="SSF50494">
    <property type="entry name" value="Trypsin-like serine proteases"/>
    <property type="match status" value="1"/>
</dbReference>
<dbReference type="Pfam" id="PF17820">
    <property type="entry name" value="PDZ_6"/>
    <property type="match status" value="1"/>
</dbReference>
<dbReference type="RefSeq" id="WP_037930126.1">
    <property type="nucleotide sequence ID" value="NZ_CP054608.1"/>
</dbReference>
<dbReference type="InterPro" id="IPR036034">
    <property type="entry name" value="PDZ_sf"/>
</dbReference>
<evidence type="ECO:0000259" key="4">
    <source>
        <dbReference type="PROSITE" id="PS50106"/>
    </source>
</evidence>
<name>A0A073IXZ6_9RHOB</name>
<dbReference type="AlphaFoldDB" id="A0A073IXZ6"/>
<evidence type="ECO:0000313" key="6">
    <source>
        <dbReference type="Proteomes" id="UP000027746"/>
    </source>
</evidence>
<protein>
    <recommendedName>
        <fullName evidence="4">PDZ domain-containing protein</fullName>
    </recommendedName>
</protein>
<comment type="caution">
    <text evidence="5">The sequence shown here is derived from an EMBL/GenBank/DDBJ whole genome shotgun (WGS) entry which is preliminary data.</text>
</comment>
<proteinExistence type="predicted"/>
<dbReference type="GO" id="GO:0006508">
    <property type="term" value="P:proteolysis"/>
    <property type="evidence" value="ECO:0007669"/>
    <property type="project" value="UniProtKB-KW"/>
</dbReference>
<gene>
    <name evidence="5" type="ORF">SUH3_07440</name>
</gene>
<evidence type="ECO:0000313" key="5">
    <source>
        <dbReference type="EMBL" id="KEJ94341.1"/>
    </source>
</evidence>
<dbReference type="EMBL" id="JAMD01000015">
    <property type="protein sequence ID" value="KEJ94341.1"/>
    <property type="molecule type" value="Genomic_DNA"/>
</dbReference>
<dbReference type="Gene3D" id="2.40.10.120">
    <property type="match status" value="1"/>
</dbReference>
<keyword evidence="2" id="KW-0378">Hydrolase</keyword>
<sequence>MRLILLVILTCVAVLPRLATAQMAPQAAAHVLNATLMLRSADGRDRFLGSGFVFGRNDRAVTNAHVVGKAAQVVVVTQGGTRIDATVVAVDQQRDLAVLQLATPHDAVLHPASGVAVGQGVFATGAPLEAAFTLTQGIVSALARQIDLTQPIGYLQHSAAVNPGSSGGPLVDAAGGVLGINTRISDGSRFFVGIAYAVPVADVSDFVAHGPLPEHPPLGLQLRPLVPRIKAALGYDGIGALVEQVQPDTAAARAGVMAGDILTVVDDHAITTPGDLAFALAQGGAEVRLTVQRVNQALTLMVSRVAVPSDITPATPQQVQRRDQYKLTDMGLILDPDGTIRAVVNQGAGFFAGLTGGDRIVAINGTAIADLPDGWTRDYTFDSAVLLRISLPDGATRHYLLDPWEDGPALRLASGANVLDKEVVSFD</sequence>
<feature type="domain" description="PDZ" evidence="4">
    <location>
        <begin position="218"/>
        <end position="295"/>
    </location>
</feature>
<feature type="signal peptide" evidence="3">
    <location>
        <begin position="1"/>
        <end position="21"/>
    </location>
</feature>
<evidence type="ECO:0000256" key="2">
    <source>
        <dbReference type="ARBA" id="ARBA00022801"/>
    </source>
</evidence>
<dbReference type="PANTHER" id="PTHR43343:SF3">
    <property type="entry name" value="PROTEASE DO-LIKE 8, CHLOROPLASTIC"/>
    <property type="match status" value="1"/>
</dbReference>
<dbReference type="Proteomes" id="UP000027746">
    <property type="component" value="Unassembled WGS sequence"/>
</dbReference>
<dbReference type="OrthoDB" id="9758917at2"/>
<dbReference type="Pfam" id="PF13365">
    <property type="entry name" value="Trypsin_2"/>
    <property type="match status" value="1"/>
</dbReference>
<feature type="chain" id="PRO_5001691606" description="PDZ domain-containing protein" evidence="3">
    <location>
        <begin position="22"/>
        <end position="427"/>
    </location>
</feature>
<evidence type="ECO:0000256" key="3">
    <source>
        <dbReference type="SAM" id="SignalP"/>
    </source>
</evidence>
<keyword evidence="3" id="KW-0732">Signal</keyword>
<dbReference type="PANTHER" id="PTHR43343">
    <property type="entry name" value="PEPTIDASE S12"/>
    <property type="match status" value="1"/>
</dbReference>
<reference evidence="5 6" key="1">
    <citation type="submission" date="2014-01" db="EMBL/GenBank/DDBJ databases">
        <title>Sulfitobacter sp. H3 (MCCC 1A00686) Genome Sequencing.</title>
        <authorList>
            <person name="Lai Q."/>
            <person name="Hong Z."/>
        </authorList>
    </citation>
    <scope>NUCLEOTIDE SEQUENCE [LARGE SCALE GENOMIC DNA]</scope>
    <source>
        <strain evidence="5 6">H3</strain>
    </source>
</reference>
<dbReference type="SMART" id="SM00228">
    <property type="entry name" value="PDZ"/>
    <property type="match status" value="2"/>
</dbReference>
<dbReference type="InterPro" id="IPR041489">
    <property type="entry name" value="PDZ_6"/>
</dbReference>
<keyword evidence="6" id="KW-1185">Reference proteome</keyword>
<keyword evidence="1" id="KW-0645">Protease</keyword>
<dbReference type="PROSITE" id="PS50106">
    <property type="entry name" value="PDZ"/>
    <property type="match status" value="1"/>
</dbReference>
<dbReference type="InterPro" id="IPR001478">
    <property type="entry name" value="PDZ"/>
</dbReference>
<dbReference type="InterPro" id="IPR009003">
    <property type="entry name" value="Peptidase_S1_PA"/>
</dbReference>
<evidence type="ECO:0000256" key="1">
    <source>
        <dbReference type="ARBA" id="ARBA00022670"/>
    </source>
</evidence>
<dbReference type="PRINTS" id="PR00834">
    <property type="entry name" value="PROTEASES2C"/>
</dbReference>
<dbReference type="GO" id="GO:0004252">
    <property type="term" value="F:serine-type endopeptidase activity"/>
    <property type="evidence" value="ECO:0007669"/>
    <property type="project" value="InterPro"/>
</dbReference>